<evidence type="ECO:0000256" key="2">
    <source>
        <dbReference type="ARBA" id="ARBA00022980"/>
    </source>
</evidence>
<dbReference type="Proteomes" id="UP000186136">
    <property type="component" value="Unassembled WGS sequence"/>
</dbReference>
<dbReference type="OrthoDB" id="1875589at2759"/>
<keyword evidence="2" id="KW-0689">Ribosomal protein</keyword>
<dbReference type="GO" id="GO:0006412">
    <property type="term" value="P:translation"/>
    <property type="evidence" value="ECO:0007669"/>
    <property type="project" value="InterPro"/>
</dbReference>
<reference evidence="5 6" key="1">
    <citation type="submission" date="2016-08" db="EMBL/GenBank/DDBJ databases">
        <title>Whole genome shotgun sequence of Pichia membranifaciens KS47-1.</title>
        <authorList>
            <person name="Konishi M."/>
            <person name="Ishida M."/>
            <person name="Arakawa T."/>
            <person name="Kato Y."/>
            <person name="Horiuchi J."/>
        </authorList>
    </citation>
    <scope>NUCLEOTIDE SEQUENCE [LARGE SCALE GENOMIC DNA]</scope>
    <source>
        <strain evidence="5 6">KS47-1</strain>
    </source>
</reference>
<dbReference type="CDD" id="cd23702">
    <property type="entry name" value="eL14"/>
    <property type="match status" value="1"/>
</dbReference>
<proteinExistence type="inferred from homology"/>
<dbReference type="InterPro" id="IPR008991">
    <property type="entry name" value="Translation_prot_SH3-like_sf"/>
</dbReference>
<evidence type="ECO:0000256" key="3">
    <source>
        <dbReference type="ARBA" id="ARBA00023274"/>
    </source>
</evidence>
<evidence type="ECO:0000313" key="6">
    <source>
        <dbReference type="Proteomes" id="UP000186136"/>
    </source>
</evidence>
<keyword evidence="6" id="KW-1185">Reference proteome</keyword>
<protein>
    <recommendedName>
        <fullName evidence="4">Large ribosomal subunit protein eL14 domain-containing protein</fullName>
    </recommendedName>
</protein>
<dbReference type="GO" id="GO:0042273">
    <property type="term" value="P:ribosomal large subunit biogenesis"/>
    <property type="evidence" value="ECO:0007669"/>
    <property type="project" value="TreeGrafter"/>
</dbReference>
<dbReference type="GO" id="GO:0003723">
    <property type="term" value="F:RNA binding"/>
    <property type="evidence" value="ECO:0007669"/>
    <property type="project" value="InterPro"/>
</dbReference>
<dbReference type="GO" id="GO:0022625">
    <property type="term" value="C:cytosolic large ribosomal subunit"/>
    <property type="evidence" value="ECO:0007669"/>
    <property type="project" value="TreeGrafter"/>
</dbReference>
<dbReference type="Gene3D" id="2.30.30.30">
    <property type="match status" value="1"/>
</dbReference>
<keyword evidence="3" id="KW-0687">Ribonucleoprotein</keyword>
<comment type="similarity">
    <text evidence="1">Belongs to the eukaryotic ribosomal protein eL14 family.</text>
</comment>
<comment type="caution">
    <text evidence="5">The sequence shown here is derived from an EMBL/GenBank/DDBJ whole genome shotgun (WGS) entry which is preliminary data.</text>
</comment>
<dbReference type="AlphaFoldDB" id="A0A1Q2YFD6"/>
<name>A0A1Q2YFD6_9ASCO</name>
<accession>A0A1Q2YFD6</accession>
<dbReference type="Gene3D" id="6.10.250.2270">
    <property type="match status" value="1"/>
</dbReference>
<sequence length="148" mass="16805">MSAESKVVSTNWRLVQVGRVVLVQNKLAAVVEIIDQKRVRISPESIRQCYWIKSIEVLKTSDRAEQALCCKVVLTPLVLDTLPRGAKTGIVSKKWAASEIDAKWAKTSWAKKIAQRERRSQLSDFERFQVLVLKKQRNFAVKKALAKA</sequence>
<dbReference type="InterPro" id="IPR002784">
    <property type="entry name" value="Ribosomal_eL14_dom"/>
</dbReference>
<dbReference type="PANTHER" id="PTHR11127">
    <property type="entry name" value="60S RIBOSOMAL PROTEIN L14"/>
    <property type="match status" value="1"/>
</dbReference>
<dbReference type="InterPro" id="IPR014722">
    <property type="entry name" value="Rib_uL2_dom2"/>
</dbReference>
<evidence type="ECO:0000256" key="1">
    <source>
        <dbReference type="ARBA" id="ARBA00006592"/>
    </source>
</evidence>
<evidence type="ECO:0000313" key="5">
    <source>
        <dbReference type="EMBL" id="GAV28205.1"/>
    </source>
</evidence>
<dbReference type="PANTHER" id="PTHR11127:SF2">
    <property type="entry name" value="LARGE RIBOSOMAL SUBUNIT PROTEIN EL14"/>
    <property type="match status" value="1"/>
</dbReference>
<dbReference type="Pfam" id="PF01929">
    <property type="entry name" value="Ribosomal_L14e"/>
    <property type="match status" value="1"/>
</dbReference>
<dbReference type="SUPFAM" id="SSF50104">
    <property type="entry name" value="Translation proteins SH3-like domain"/>
    <property type="match status" value="1"/>
</dbReference>
<dbReference type="EMBL" id="BDGI01000061">
    <property type="protein sequence ID" value="GAV28205.1"/>
    <property type="molecule type" value="Genomic_DNA"/>
</dbReference>
<organism evidence="5 6">
    <name type="scientific">Pichia membranifaciens</name>
    <dbReference type="NCBI Taxonomy" id="4926"/>
    <lineage>
        <taxon>Eukaryota</taxon>
        <taxon>Fungi</taxon>
        <taxon>Dikarya</taxon>
        <taxon>Ascomycota</taxon>
        <taxon>Saccharomycotina</taxon>
        <taxon>Pichiomycetes</taxon>
        <taxon>Pichiales</taxon>
        <taxon>Pichiaceae</taxon>
        <taxon>Pichia</taxon>
    </lineage>
</organism>
<dbReference type="InterPro" id="IPR039660">
    <property type="entry name" value="Ribosomal_eL14"/>
</dbReference>
<evidence type="ECO:0000259" key="4">
    <source>
        <dbReference type="Pfam" id="PF01929"/>
    </source>
</evidence>
<gene>
    <name evidence="5" type="ORF">PMKS-001675</name>
</gene>
<feature type="domain" description="Large ribosomal subunit protein eL14" evidence="4">
    <location>
        <begin position="71"/>
        <end position="138"/>
    </location>
</feature>
<dbReference type="GO" id="GO:0003735">
    <property type="term" value="F:structural constituent of ribosome"/>
    <property type="evidence" value="ECO:0007669"/>
    <property type="project" value="InterPro"/>
</dbReference>